<dbReference type="CDD" id="cd07516">
    <property type="entry name" value="HAD_Pase"/>
    <property type="match status" value="1"/>
</dbReference>
<dbReference type="SUPFAM" id="SSF56784">
    <property type="entry name" value="HAD-like"/>
    <property type="match status" value="1"/>
</dbReference>
<dbReference type="Gene3D" id="3.30.1240.10">
    <property type="match status" value="1"/>
</dbReference>
<dbReference type="RefSeq" id="WP_073013004.1">
    <property type="nucleotide sequence ID" value="NZ_FQZO01000017.1"/>
</dbReference>
<dbReference type="NCBIfam" id="TIGR01484">
    <property type="entry name" value="HAD-SF-IIB"/>
    <property type="match status" value="2"/>
</dbReference>
<proteinExistence type="predicted"/>
<evidence type="ECO:0000313" key="1">
    <source>
        <dbReference type="EMBL" id="SHK08817.1"/>
    </source>
</evidence>
<dbReference type="Gene3D" id="3.40.50.1000">
    <property type="entry name" value="HAD superfamily/HAD-like"/>
    <property type="match status" value="1"/>
</dbReference>
<dbReference type="InterPro" id="IPR000150">
    <property type="entry name" value="Cof"/>
</dbReference>
<keyword evidence="2" id="KW-1185">Reference proteome</keyword>
<dbReference type="NCBIfam" id="TIGR00099">
    <property type="entry name" value="Cof-subfamily"/>
    <property type="match status" value="1"/>
</dbReference>
<gene>
    <name evidence="1" type="ORF">SAMN05444401_0560</name>
</gene>
<dbReference type="STRING" id="1121298.SAMN05444401_0560"/>
<dbReference type="SFLD" id="SFLDG01140">
    <property type="entry name" value="C2.B:_Phosphomannomutase_and_P"/>
    <property type="match status" value="1"/>
</dbReference>
<dbReference type="Proteomes" id="UP000184080">
    <property type="component" value="Unassembled WGS sequence"/>
</dbReference>
<reference evidence="1 2" key="1">
    <citation type="submission" date="2016-11" db="EMBL/GenBank/DDBJ databases">
        <authorList>
            <person name="Jaros S."/>
            <person name="Januszkiewicz K."/>
            <person name="Wedrychowicz H."/>
        </authorList>
    </citation>
    <scope>NUCLEOTIDE SEQUENCE [LARGE SCALE GENOMIC DNA]</scope>
    <source>
        <strain evidence="1 2">DSM 21864</strain>
    </source>
</reference>
<dbReference type="GO" id="GO:0016791">
    <property type="term" value="F:phosphatase activity"/>
    <property type="evidence" value="ECO:0007669"/>
    <property type="project" value="UniProtKB-ARBA"/>
</dbReference>
<dbReference type="PANTHER" id="PTHR10000">
    <property type="entry name" value="PHOSPHOSERINE PHOSPHATASE"/>
    <property type="match status" value="1"/>
</dbReference>
<dbReference type="PANTHER" id="PTHR10000:SF8">
    <property type="entry name" value="HAD SUPERFAMILY HYDROLASE-LIKE, TYPE 3"/>
    <property type="match status" value="1"/>
</dbReference>
<accession>A0A1M6PLT7</accession>
<dbReference type="Pfam" id="PF08282">
    <property type="entry name" value="Hydrolase_3"/>
    <property type="match status" value="1"/>
</dbReference>
<dbReference type="InterPro" id="IPR036412">
    <property type="entry name" value="HAD-like_sf"/>
</dbReference>
<dbReference type="InterPro" id="IPR023214">
    <property type="entry name" value="HAD_sf"/>
</dbReference>
<evidence type="ECO:0000313" key="2">
    <source>
        <dbReference type="Proteomes" id="UP000184080"/>
    </source>
</evidence>
<dbReference type="EMBL" id="FQZO01000017">
    <property type="protein sequence ID" value="SHK08817.1"/>
    <property type="molecule type" value="Genomic_DNA"/>
</dbReference>
<dbReference type="GO" id="GO:0005829">
    <property type="term" value="C:cytosol"/>
    <property type="evidence" value="ECO:0007669"/>
    <property type="project" value="TreeGrafter"/>
</dbReference>
<dbReference type="PROSITE" id="PS01228">
    <property type="entry name" value="COF_1"/>
    <property type="match status" value="1"/>
</dbReference>
<protein>
    <recommendedName>
        <fullName evidence="3">Cof subfamily of IIB subfamily of haloacid dehalogenase superfamily/HAD-superfamily hydrolase, subfamily IIB</fullName>
    </recommendedName>
</protein>
<dbReference type="SFLD" id="SFLDS00003">
    <property type="entry name" value="Haloacid_Dehalogenase"/>
    <property type="match status" value="1"/>
</dbReference>
<dbReference type="InterPro" id="IPR006379">
    <property type="entry name" value="HAD-SF_hydro_IIB"/>
</dbReference>
<evidence type="ECO:0008006" key="3">
    <source>
        <dbReference type="Google" id="ProtNLM"/>
    </source>
</evidence>
<dbReference type="GO" id="GO:0000287">
    <property type="term" value="F:magnesium ion binding"/>
    <property type="evidence" value="ECO:0007669"/>
    <property type="project" value="TreeGrafter"/>
</dbReference>
<dbReference type="AlphaFoldDB" id="A0A1M6PLT7"/>
<sequence>MAKDLSRYLLVSDMDGTLLNNTKEISEENIEAIKRFQQLGGKFTIATGRVQFSTEPYLKDITLDTPAILYNGAVIYDFYKKDIIWQKHVNASIKERVKRIYEEFPGLGIGAYCGDKLLIIRHNLMTVAMQMLDKVPYYSADKNIVQEYENTLLLEDGWERPWNKVILAATPKFLDEMEDYFINNIEEANVMRSGDILLELLPIDISKGTSLEKLAQYMNMDMEHVIAIGDNMNDLDMLTRAGHGFTVTNCNEKLRPYAKYCLSSNEDHALVHVVKWAEENL</sequence>
<name>A0A1M6PLT7_9CLOT</name>
<organism evidence="1 2">
    <name type="scientific">Clostridium amylolyticum</name>
    <dbReference type="NCBI Taxonomy" id="1121298"/>
    <lineage>
        <taxon>Bacteria</taxon>
        <taxon>Bacillati</taxon>
        <taxon>Bacillota</taxon>
        <taxon>Clostridia</taxon>
        <taxon>Eubacteriales</taxon>
        <taxon>Clostridiaceae</taxon>
        <taxon>Clostridium</taxon>
    </lineage>
</organism>